<name>A0A7M7K4M5_VARDE</name>
<comment type="function">
    <text evidence="7">May be involved in the degradation of misfolded endoplasmic reticulum (ER) luminal proteins.</text>
</comment>
<evidence type="ECO:0000256" key="4">
    <source>
        <dbReference type="ARBA" id="ARBA00022824"/>
    </source>
</evidence>
<dbReference type="PANTHER" id="PTHR11009">
    <property type="entry name" value="DER1-LIKE PROTEIN, DERLIN"/>
    <property type="match status" value="1"/>
</dbReference>
<comment type="similarity">
    <text evidence="2 7">Belongs to the derlin family.</text>
</comment>
<evidence type="ECO:0000313" key="9">
    <source>
        <dbReference type="EnsemblMetazoa" id="XP_022657524"/>
    </source>
</evidence>
<evidence type="ECO:0000313" key="10">
    <source>
        <dbReference type="Proteomes" id="UP000594260"/>
    </source>
</evidence>
<organism evidence="9 10">
    <name type="scientific">Varroa destructor</name>
    <name type="common">Honeybee mite</name>
    <dbReference type="NCBI Taxonomy" id="109461"/>
    <lineage>
        <taxon>Eukaryota</taxon>
        <taxon>Metazoa</taxon>
        <taxon>Ecdysozoa</taxon>
        <taxon>Arthropoda</taxon>
        <taxon>Chelicerata</taxon>
        <taxon>Arachnida</taxon>
        <taxon>Acari</taxon>
        <taxon>Parasitiformes</taxon>
        <taxon>Mesostigmata</taxon>
        <taxon>Gamasina</taxon>
        <taxon>Dermanyssoidea</taxon>
        <taxon>Varroidae</taxon>
        <taxon>Varroa</taxon>
    </lineage>
</organism>
<dbReference type="InterPro" id="IPR007599">
    <property type="entry name" value="DER1"/>
</dbReference>
<dbReference type="AlphaFoldDB" id="A0A7M7K4M5"/>
<dbReference type="EnsemblMetazoa" id="XM_022801791">
    <property type="protein sequence ID" value="XP_022657526"/>
    <property type="gene ID" value="LOC111248810"/>
</dbReference>
<dbReference type="Proteomes" id="UP000594260">
    <property type="component" value="Unplaced"/>
</dbReference>
<dbReference type="GO" id="GO:0006950">
    <property type="term" value="P:response to stress"/>
    <property type="evidence" value="ECO:0007669"/>
    <property type="project" value="UniProtKB-ARBA"/>
</dbReference>
<evidence type="ECO:0000256" key="5">
    <source>
        <dbReference type="ARBA" id="ARBA00022989"/>
    </source>
</evidence>
<keyword evidence="10" id="KW-1185">Reference proteome</keyword>
<dbReference type="RefSeq" id="XP_022657524.1">
    <property type="nucleotide sequence ID" value="XM_022801789.1"/>
</dbReference>
<evidence type="ECO:0000256" key="7">
    <source>
        <dbReference type="RuleBase" id="RU363059"/>
    </source>
</evidence>
<feature type="region of interest" description="Disordered" evidence="8">
    <location>
        <begin position="216"/>
        <end position="247"/>
    </location>
</feature>
<keyword evidence="4 7" id="KW-0256">Endoplasmic reticulum</keyword>
<feature type="transmembrane region" description="Helical" evidence="7">
    <location>
        <begin position="52"/>
        <end position="74"/>
    </location>
</feature>
<keyword evidence="6 7" id="KW-0472">Membrane</keyword>
<evidence type="ECO:0000256" key="3">
    <source>
        <dbReference type="ARBA" id="ARBA00022692"/>
    </source>
</evidence>
<dbReference type="GO" id="GO:0005789">
    <property type="term" value="C:endoplasmic reticulum membrane"/>
    <property type="evidence" value="ECO:0007669"/>
    <property type="project" value="UniProtKB-SubCell"/>
</dbReference>
<comment type="subcellular location">
    <subcellularLocation>
        <location evidence="1 7">Endoplasmic reticulum membrane</location>
        <topology evidence="1 7">Multi-pass membrane protein</topology>
    </subcellularLocation>
</comment>
<dbReference type="EnsemblMetazoa" id="XM_022801789">
    <property type="protein sequence ID" value="XP_022657524"/>
    <property type="gene ID" value="LOC111248810"/>
</dbReference>
<evidence type="ECO:0000256" key="1">
    <source>
        <dbReference type="ARBA" id="ARBA00004477"/>
    </source>
</evidence>
<protein>
    <recommendedName>
        <fullName evidence="7">Derlin</fullName>
    </recommendedName>
</protein>
<dbReference type="RefSeq" id="XP_022657526.1">
    <property type="nucleotide sequence ID" value="XM_022801791.1"/>
</dbReference>
<feature type="transmembrane region" description="Helical" evidence="7">
    <location>
        <begin position="94"/>
        <end position="117"/>
    </location>
</feature>
<dbReference type="CTD" id="33369"/>
<dbReference type="InParanoid" id="A0A7M7K4M5"/>
<dbReference type="OMA" id="LWRCVTS"/>
<feature type="transmembrane region" description="Helical" evidence="7">
    <location>
        <begin position="17"/>
        <end position="40"/>
    </location>
</feature>
<dbReference type="EnsemblMetazoa" id="XM_022801790">
    <property type="protein sequence ID" value="XP_022657525"/>
    <property type="gene ID" value="LOC111248810"/>
</dbReference>
<dbReference type="RefSeq" id="XP_022657525.1">
    <property type="nucleotide sequence ID" value="XM_022801790.1"/>
</dbReference>
<evidence type="ECO:0000256" key="6">
    <source>
        <dbReference type="ARBA" id="ARBA00023136"/>
    </source>
</evidence>
<dbReference type="InterPro" id="IPR035952">
    <property type="entry name" value="Rhomboid-like_sf"/>
</dbReference>
<reference evidence="9" key="1">
    <citation type="submission" date="2021-01" db="UniProtKB">
        <authorList>
            <consortium name="EnsemblMetazoa"/>
        </authorList>
    </citation>
    <scope>IDENTIFICATION</scope>
</reference>
<dbReference type="SUPFAM" id="SSF144091">
    <property type="entry name" value="Rhomboid-like"/>
    <property type="match status" value="1"/>
</dbReference>
<dbReference type="Pfam" id="PF04511">
    <property type="entry name" value="DER1"/>
    <property type="match status" value="1"/>
</dbReference>
<dbReference type="GeneID" id="111248810"/>
<keyword evidence="3 7" id="KW-0812">Transmembrane</keyword>
<keyword evidence="5 7" id="KW-1133">Transmembrane helix</keyword>
<evidence type="ECO:0000256" key="8">
    <source>
        <dbReference type="SAM" id="MobiDB-lite"/>
    </source>
</evidence>
<dbReference type="OrthoDB" id="19102at2759"/>
<dbReference type="FunCoup" id="A0A7M7K4M5">
    <property type="interactions" value="967"/>
</dbReference>
<sequence>MGEIADWFRSLPLLTRYWFGLSIVFPVLGRFKIISPYHLIFIYNNVFKKFQIWRPFTAVFFYPMGLHYLVNLYFLYSYSMRLETSAYNGRPAEYLFMLLFNFICILIVAVFSEIQLLMDPMVLSVLYVWCQLNKEQIVSFWFGTHFKAVYLPWVLFAFNLVISGGGLYELIGILVGHFYFFLNFQYPQEGGRQLLHVPAILYKYFPNQSGSFGGFGQAPQRRDPAGRGDTGNHNGQSRGWFGAHNWGTGHVLGRQ</sequence>
<proteinExistence type="inferred from homology"/>
<dbReference type="KEGG" id="vde:111248810"/>
<evidence type="ECO:0000256" key="2">
    <source>
        <dbReference type="ARBA" id="ARBA00008917"/>
    </source>
</evidence>
<feature type="transmembrane region" description="Helical" evidence="7">
    <location>
        <begin position="167"/>
        <end position="186"/>
    </location>
</feature>
<accession>A0A7M7K4M5</accession>